<dbReference type="KEGG" id="ptx:ABW99_08455"/>
<evidence type="ECO:0000313" key="2">
    <source>
        <dbReference type="Proteomes" id="UP000036700"/>
    </source>
</evidence>
<gene>
    <name evidence="1" type="ORF">ABW99_08455</name>
</gene>
<dbReference type="EMBL" id="CP011568">
    <property type="protein sequence ID" value="AKJ68236.1"/>
    <property type="molecule type" value="Genomic_DNA"/>
</dbReference>
<dbReference type="Proteomes" id="UP000036700">
    <property type="component" value="Chromosome"/>
</dbReference>
<reference evidence="2" key="1">
    <citation type="submission" date="2015-06" db="EMBL/GenBank/DDBJ databases">
        <authorList>
            <person name="Lim Y.L."/>
            <person name="Ee R."/>
            <person name="Yong D."/>
            <person name="How K.Y."/>
            <person name="Yin W.F."/>
            <person name="Chan K.G."/>
        </authorList>
    </citation>
    <scope>NUCLEOTIDE SEQUENCE [LARGE SCALE GENOMIC DNA]</scope>
    <source>
        <strain evidence="2">DSM 25325</strain>
    </source>
</reference>
<dbReference type="STRING" id="445709.ABW99_08455"/>
<dbReference type="InterPro" id="IPR015003">
    <property type="entry name" value="DUF1853"/>
</dbReference>
<proteinExistence type="predicted"/>
<organism evidence="1 2">
    <name type="scientific">Pandoraea thiooxydans</name>
    <dbReference type="NCBI Taxonomy" id="445709"/>
    <lineage>
        <taxon>Bacteria</taxon>
        <taxon>Pseudomonadati</taxon>
        <taxon>Pseudomonadota</taxon>
        <taxon>Betaproteobacteria</taxon>
        <taxon>Burkholderiales</taxon>
        <taxon>Burkholderiaceae</taxon>
        <taxon>Pandoraea</taxon>
    </lineage>
</organism>
<dbReference type="OrthoDB" id="378654at2"/>
<dbReference type="Pfam" id="PF08907">
    <property type="entry name" value="DUF1853"/>
    <property type="match status" value="1"/>
</dbReference>
<dbReference type="RefSeq" id="WP_047214056.1">
    <property type="nucleotide sequence ID" value="NZ_CP011568.3"/>
</dbReference>
<dbReference type="PATRIC" id="fig|445709.3.peg.1809"/>
<evidence type="ECO:0008006" key="3">
    <source>
        <dbReference type="Google" id="ProtNLM"/>
    </source>
</evidence>
<sequence length="350" mass="38637">MPQLHEAPVRDLAWLLLSSDLLRADGANAFPAELGNATPSDAELAMLERWLLAQDRQPASLKTFLAAGESARLGRYAERLLQFYLREGPGYELMAAGLQVRDRRQGGQTLGECDFLIRHLASQRMLHWELAVKLYLYVPPGGEDTSVDDPSIASAEQYRWLGPNLADSLGDKLQHLLLHQLRLTTMEAAQSILPHAGPWQAQAYLKGWMFHPLGAGRDAVPSVPLPAVISAGHGRGWWATRAEWQQATDAAANGSAVAAWSVLPRVHWLAPARLTASEVMDRPALGARIAALWQNGQPHEPLLVVGLAENADGTWDETQRGFIVPDDWLARARRRMAELWQRAAQRGETS</sequence>
<dbReference type="AlphaFoldDB" id="A0A0G3EU42"/>
<protein>
    <recommendedName>
        <fullName evidence="3">Cobalt chelatase</fullName>
    </recommendedName>
</protein>
<name>A0A0G3EU42_9BURK</name>
<keyword evidence="2" id="KW-1185">Reference proteome</keyword>
<evidence type="ECO:0000313" key="1">
    <source>
        <dbReference type="EMBL" id="AKJ68236.1"/>
    </source>
</evidence>
<accession>A0A0G3EU42</accession>